<organism evidence="1 2">
    <name type="scientific">Polytolypa hystricis (strain UAMH7299)</name>
    <dbReference type="NCBI Taxonomy" id="1447883"/>
    <lineage>
        <taxon>Eukaryota</taxon>
        <taxon>Fungi</taxon>
        <taxon>Dikarya</taxon>
        <taxon>Ascomycota</taxon>
        <taxon>Pezizomycotina</taxon>
        <taxon>Eurotiomycetes</taxon>
        <taxon>Eurotiomycetidae</taxon>
        <taxon>Onygenales</taxon>
        <taxon>Onygenales incertae sedis</taxon>
        <taxon>Polytolypa</taxon>
    </lineage>
</organism>
<gene>
    <name evidence="1" type="ORF">AJ80_06127</name>
</gene>
<dbReference type="STRING" id="1447883.A0A2B7XZT5"/>
<dbReference type="EMBL" id="PDNA01000098">
    <property type="protein sequence ID" value="PGH13987.1"/>
    <property type="molecule type" value="Genomic_DNA"/>
</dbReference>
<name>A0A2B7XZT5_POLH7</name>
<sequence>MPTRLFHNYSDHLEYAHACSSPRSLVILFLREWASADYFGWDIRSWKGGLETWEVNGYTLIQILASALHAAGVDLLQFGRAEESLFATGMVDQDLRFWVFDRAYYSYKHVPFRLISFSNGPKPEDWQYWWLDEKDAMYVGEFWDMVENTEPEEPELPIPGTWVD</sequence>
<dbReference type="Proteomes" id="UP000224634">
    <property type="component" value="Unassembled WGS sequence"/>
</dbReference>
<protein>
    <submittedName>
        <fullName evidence="1">Uncharacterized protein</fullName>
    </submittedName>
</protein>
<evidence type="ECO:0000313" key="2">
    <source>
        <dbReference type="Proteomes" id="UP000224634"/>
    </source>
</evidence>
<comment type="caution">
    <text evidence="1">The sequence shown here is derived from an EMBL/GenBank/DDBJ whole genome shotgun (WGS) entry which is preliminary data.</text>
</comment>
<proteinExistence type="predicted"/>
<keyword evidence="2" id="KW-1185">Reference proteome</keyword>
<dbReference type="AlphaFoldDB" id="A0A2B7XZT5"/>
<reference evidence="1 2" key="1">
    <citation type="submission" date="2017-10" db="EMBL/GenBank/DDBJ databases">
        <title>Comparative genomics in systemic dimorphic fungi from Ajellomycetaceae.</title>
        <authorList>
            <person name="Munoz J.F."/>
            <person name="Mcewen J.G."/>
            <person name="Clay O.K."/>
            <person name="Cuomo C.A."/>
        </authorList>
    </citation>
    <scope>NUCLEOTIDE SEQUENCE [LARGE SCALE GENOMIC DNA]</scope>
    <source>
        <strain evidence="1 2">UAMH7299</strain>
    </source>
</reference>
<dbReference type="OrthoDB" id="4264216at2759"/>
<evidence type="ECO:0000313" key="1">
    <source>
        <dbReference type="EMBL" id="PGH13987.1"/>
    </source>
</evidence>
<accession>A0A2B7XZT5</accession>